<feature type="transmembrane region" description="Helical" evidence="1">
    <location>
        <begin position="9"/>
        <end position="26"/>
    </location>
</feature>
<feature type="transmembrane region" description="Helical" evidence="1">
    <location>
        <begin position="175"/>
        <end position="199"/>
    </location>
</feature>
<gene>
    <name evidence="2" type="ORF">B9D04_07465</name>
</gene>
<comment type="caution">
    <text evidence="2">The sequence shown here is derived from an EMBL/GenBank/DDBJ whole genome shotgun (WGS) entry which is preliminary data.</text>
</comment>
<dbReference type="Proteomes" id="UP000193588">
    <property type="component" value="Unassembled WGS sequence"/>
</dbReference>
<feature type="transmembrane region" description="Helical" evidence="1">
    <location>
        <begin position="98"/>
        <end position="123"/>
    </location>
</feature>
<dbReference type="EMBL" id="NDXJ01000009">
    <property type="protein sequence ID" value="OSP89391.1"/>
    <property type="molecule type" value="Genomic_DNA"/>
</dbReference>
<feature type="transmembrane region" description="Helical" evidence="1">
    <location>
        <begin position="58"/>
        <end position="78"/>
    </location>
</feature>
<proteinExistence type="predicted"/>
<evidence type="ECO:0000313" key="3">
    <source>
        <dbReference type="Proteomes" id="UP000193588"/>
    </source>
</evidence>
<keyword evidence="1" id="KW-0472">Membrane</keyword>
<keyword evidence="1" id="KW-0812">Transmembrane</keyword>
<name>A0A1X4JKW9_9LACO</name>
<dbReference type="AlphaFoldDB" id="A0A1X4JKW9"/>
<evidence type="ECO:0000313" key="2">
    <source>
        <dbReference type="EMBL" id="OSP89391.1"/>
    </source>
</evidence>
<dbReference type="Pfam" id="PF07099">
    <property type="entry name" value="DUF1361"/>
    <property type="match status" value="1"/>
</dbReference>
<organism evidence="2 3">
    <name type="scientific">Weissella cibaria</name>
    <dbReference type="NCBI Taxonomy" id="137591"/>
    <lineage>
        <taxon>Bacteria</taxon>
        <taxon>Bacillati</taxon>
        <taxon>Bacillota</taxon>
        <taxon>Bacilli</taxon>
        <taxon>Lactobacillales</taxon>
        <taxon>Lactobacillaceae</taxon>
        <taxon>Weissella</taxon>
    </lineage>
</organism>
<reference evidence="2 3" key="1">
    <citation type="submission" date="2017-04" db="EMBL/GenBank/DDBJ databases">
        <title>The genome sequence of Weissella cibaria isolated from wild Drosophila.</title>
        <authorList>
            <person name="Ricks N.J."/>
            <person name="Carroll C."/>
            <person name="Walters A."/>
            <person name="Newell P.D."/>
            <person name="Chaston J.M."/>
        </authorList>
    </citation>
    <scope>NUCLEOTIDE SEQUENCE [LARGE SCALE GENOMIC DNA]</scope>
    <source>
        <strain evidence="2 3">DmW_103</strain>
    </source>
</reference>
<accession>A0A1X4JKW9</accession>
<feature type="transmembrane region" description="Helical" evidence="1">
    <location>
        <begin position="135"/>
        <end position="155"/>
    </location>
</feature>
<dbReference type="InterPro" id="IPR009793">
    <property type="entry name" value="DUF1361"/>
</dbReference>
<evidence type="ECO:0008006" key="4">
    <source>
        <dbReference type="Google" id="ProtNLM"/>
    </source>
</evidence>
<sequence length="205" mass="23271">MVNVLKRNILEIHVLVLAFMLVVWYFPTNFNFLIWNVFLAIVPFDLALWIRATKSTRWLKWGLTAAWLVFFPNTMYMVTDFSHLSSIGTGLMTETQFFNYAILASGVLMGMLFGMSSAHAVAIAYFGEKKSLQTLAFYAGLSLLSAFGIYLGRFLRLNSWELVTDMHGVLTQVAQAFTTHSLVFVVSFGALQLAILLMYHVLRKM</sequence>
<protein>
    <recommendedName>
        <fullName evidence="4">DUF1361 domain-containing protein</fullName>
    </recommendedName>
</protein>
<keyword evidence="1" id="KW-1133">Transmembrane helix</keyword>
<feature type="transmembrane region" description="Helical" evidence="1">
    <location>
        <begin position="32"/>
        <end position="51"/>
    </location>
</feature>
<evidence type="ECO:0000256" key="1">
    <source>
        <dbReference type="SAM" id="Phobius"/>
    </source>
</evidence>